<evidence type="ECO:0000313" key="3">
    <source>
        <dbReference type="Proteomes" id="UP001161017"/>
    </source>
</evidence>
<dbReference type="AlphaFoldDB" id="A0AA43QLW7"/>
<accession>A0AA43QLW7</accession>
<comment type="caution">
    <text evidence="2">The sequence shown here is derived from an EMBL/GenBank/DDBJ whole genome shotgun (WGS) entry which is preliminary data.</text>
</comment>
<proteinExistence type="predicted"/>
<protein>
    <submittedName>
        <fullName evidence="2">Uncharacterized protein</fullName>
    </submittedName>
</protein>
<evidence type="ECO:0000313" key="2">
    <source>
        <dbReference type="EMBL" id="MDI1487103.1"/>
    </source>
</evidence>
<feature type="signal peptide" evidence="1">
    <location>
        <begin position="1"/>
        <end position="22"/>
    </location>
</feature>
<keyword evidence="1" id="KW-0732">Signal</keyword>
<feature type="chain" id="PRO_5041221684" evidence="1">
    <location>
        <begin position="23"/>
        <end position="319"/>
    </location>
</feature>
<evidence type="ECO:0000256" key="1">
    <source>
        <dbReference type="SAM" id="SignalP"/>
    </source>
</evidence>
<reference evidence="2" key="1">
    <citation type="journal article" date="2023" name="Genome Biol. Evol.">
        <title>First Whole Genome Sequence and Flow Cytometry Genome Size Data for the Lichen-Forming Fungus Ramalina farinacea (Ascomycota).</title>
        <authorList>
            <person name="Llewellyn T."/>
            <person name="Mian S."/>
            <person name="Hill R."/>
            <person name="Leitch I.J."/>
            <person name="Gaya E."/>
        </authorList>
    </citation>
    <scope>NUCLEOTIDE SEQUENCE</scope>
    <source>
        <strain evidence="2">LIQ254RAFAR</strain>
    </source>
</reference>
<name>A0AA43QLW7_9LECA</name>
<sequence length="319" mass="34572">MIMRSLNALILLSVSILHLALAQDQCNLLPLSGHVDLPLHKLVPHSLTPTNQTICEAYAPSNGTQLAWITKLINLAFTGDFVPLSDPWPADPNGTYQSTGILDPQAKYRDPCDTVTNINLVPYFNGTWRSNNRNGKAVAISFLDGGSVPALRDNVPAWNTKSNQYKMMVGFYQYFGYLLGCTDGSIPKYNGSSSQTSIHRFMDLPAPSIHYFIHNVYDAAVSLGVAGPDLVTHVGDAISIGIALDNVFNKRCSPPQQVVPYQSAEPQSICGDNSTCGVWTYSNATCGPYMLSGYGLKPALAGIGEVEGGECGVQRRWRA</sequence>
<dbReference type="EMBL" id="JAPUFD010000005">
    <property type="protein sequence ID" value="MDI1487103.1"/>
    <property type="molecule type" value="Genomic_DNA"/>
</dbReference>
<organism evidence="2 3">
    <name type="scientific">Ramalina farinacea</name>
    <dbReference type="NCBI Taxonomy" id="258253"/>
    <lineage>
        <taxon>Eukaryota</taxon>
        <taxon>Fungi</taxon>
        <taxon>Dikarya</taxon>
        <taxon>Ascomycota</taxon>
        <taxon>Pezizomycotina</taxon>
        <taxon>Lecanoromycetes</taxon>
        <taxon>OSLEUM clade</taxon>
        <taxon>Lecanoromycetidae</taxon>
        <taxon>Lecanorales</taxon>
        <taxon>Lecanorineae</taxon>
        <taxon>Ramalinaceae</taxon>
        <taxon>Ramalina</taxon>
    </lineage>
</organism>
<gene>
    <name evidence="2" type="ORF">OHK93_006371</name>
</gene>
<dbReference type="Proteomes" id="UP001161017">
    <property type="component" value="Unassembled WGS sequence"/>
</dbReference>
<keyword evidence="3" id="KW-1185">Reference proteome</keyword>